<dbReference type="EMBL" id="CP008956">
    <property type="protein sequence ID" value="QJP99507.1"/>
    <property type="molecule type" value="Genomic_DNA"/>
</dbReference>
<reference evidence="1 2" key="1">
    <citation type="journal article" date="2012" name="J. Bacteriol.">
        <title>Genome sequence of the pathogenic Herbaspirillum seropedicae strain Os34, isolated from rice roots.</title>
        <authorList>
            <person name="Ye W."/>
            <person name="Ye S."/>
            <person name="Liu J."/>
            <person name="Chang S."/>
            <person name="Chen M."/>
            <person name="Zhu B."/>
            <person name="Guo L."/>
            <person name="An Q."/>
        </authorList>
    </citation>
    <scope>NUCLEOTIDE SEQUENCE [LARGE SCALE GENOMIC DNA]</scope>
    <source>
        <strain evidence="1 2">Os34</strain>
    </source>
</reference>
<dbReference type="Proteomes" id="UP000501648">
    <property type="component" value="Chromosome"/>
</dbReference>
<name>A0A6M3ZLK4_9BURK</name>
<sequence>MGASGDDSKIKLGHNLFAEFRTGLSAFYLNQLTSSKAFAKLARRLHSQALRLALFVNYPVGRSFWSINEKKPANESGL</sequence>
<accession>A0A6M3ZLK4</accession>
<evidence type="ECO:0000313" key="2">
    <source>
        <dbReference type="Proteomes" id="UP000501648"/>
    </source>
</evidence>
<evidence type="ECO:0000313" key="1">
    <source>
        <dbReference type="EMBL" id="QJP99507.1"/>
    </source>
</evidence>
<proteinExistence type="predicted"/>
<protein>
    <submittedName>
        <fullName evidence="1">Uncharacterized protein</fullName>
    </submittedName>
</protein>
<dbReference type="AlphaFoldDB" id="A0A6M3ZLK4"/>
<gene>
    <name evidence="1" type="ORF">C798_04495</name>
</gene>
<organism evidence="1 2">
    <name type="scientific">Herbaspirillum rubrisubalbicans Os34</name>
    <dbReference type="NCBI Taxonomy" id="1235827"/>
    <lineage>
        <taxon>Bacteria</taxon>
        <taxon>Pseudomonadati</taxon>
        <taxon>Pseudomonadota</taxon>
        <taxon>Betaproteobacteria</taxon>
        <taxon>Burkholderiales</taxon>
        <taxon>Oxalobacteraceae</taxon>
        <taxon>Herbaspirillum</taxon>
    </lineage>
</organism>